<gene>
    <name evidence="1" type="ORF">AU378_03335</name>
</gene>
<dbReference type="Gene3D" id="2.60.40.10">
    <property type="entry name" value="Immunoglobulins"/>
    <property type="match status" value="1"/>
</dbReference>
<dbReference type="AlphaFoldDB" id="A0A135WIQ1"/>
<proteinExistence type="predicted"/>
<protein>
    <recommendedName>
        <fullName evidence="3">Secretion system C-terminal sorting domain-containing protein</fullName>
    </recommendedName>
</protein>
<organism evidence="1 2">
    <name type="scientific">Chryseobacterium kwangjuense</name>
    <dbReference type="NCBI Taxonomy" id="267125"/>
    <lineage>
        <taxon>Bacteria</taxon>
        <taxon>Pseudomonadati</taxon>
        <taxon>Bacteroidota</taxon>
        <taxon>Flavobacteriia</taxon>
        <taxon>Flavobacteriales</taxon>
        <taxon>Weeksellaceae</taxon>
        <taxon>Chryseobacterium group</taxon>
        <taxon>Chryseobacterium</taxon>
    </lineage>
</organism>
<dbReference type="SUPFAM" id="SSF55486">
    <property type="entry name" value="Metalloproteases ('zincins'), catalytic domain"/>
    <property type="match status" value="1"/>
</dbReference>
<dbReference type="OrthoDB" id="9792152at2"/>
<dbReference type="InterPro" id="IPR024079">
    <property type="entry name" value="MetalloPept_cat_dom_sf"/>
</dbReference>
<dbReference type="InterPro" id="IPR013783">
    <property type="entry name" value="Ig-like_fold"/>
</dbReference>
<reference evidence="2" key="1">
    <citation type="submission" date="2015-12" db="EMBL/GenBank/DDBJ databases">
        <title>Genome sequence of a biocontrol rhizobacterium Chryseobacterium kwangjuense strain KJ1R5 isolated from pepper (Capsicum annuum L.).</title>
        <authorList>
            <person name="Jeong J.-J."/>
            <person name="Park H."/>
            <person name="Mannaa M."/>
            <person name="Sang M.K."/>
            <person name="Choi I.-G."/>
            <person name="Kim K.D."/>
        </authorList>
    </citation>
    <scope>NUCLEOTIDE SEQUENCE [LARGE SCALE GENOMIC DNA]</scope>
    <source>
        <strain evidence="2">KJ1R5</strain>
    </source>
</reference>
<comment type="caution">
    <text evidence="1">The sequence shown here is derived from an EMBL/GenBank/DDBJ whole genome shotgun (WGS) entry which is preliminary data.</text>
</comment>
<dbReference type="Proteomes" id="UP000070513">
    <property type="component" value="Unassembled WGS sequence"/>
</dbReference>
<dbReference type="EMBL" id="LPUR01000001">
    <property type="protein sequence ID" value="KXH84804.1"/>
    <property type="molecule type" value="Genomic_DNA"/>
</dbReference>
<accession>A0A135WIQ1</accession>
<name>A0A135WIQ1_9FLAO</name>
<dbReference type="GO" id="GO:0008237">
    <property type="term" value="F:metallopeptidase activity"/>
    <property type="evidence" value="ECO:0007669"/>
    <property type="project" value="InterPro"/>
</dbReference>
<sequence length="1006" mass="110074">MNYTNAANYRWMIFLLVVFNCFNGQISSVENLSGTTFHFDFEKFETQLKKRGSKNEKFSQIFIDLPQEEGGKNVRFELKENDLTGQRLDHIITFDGFSTDNTSSLKLSVFKNRINAIIKTDKGYFYIEPDKSNIKEYKIYGGNPEETSNYICGVGDDQEILKELDSYNQNVALKSTTNFPIGNQIRKFRMAIATTGEFTQAFSGNTDNALAAAVNVVNLLNKIYESEVSITFSIIDETTNKTLIFTDPATDPFPASTTFPSAANSQSGFNILNSNGILPYNKYDIGHTFTIATHAGGNAGPLPCNNATKARAWTEWTTANGALGSDVELTAHEIGHQFGAFHTYNATGGGNGGATFCTTNWNSTSAVEPGAGVTRLSYSGNCWTPIDQTVRMSNSFPQYFHAKSLDQILANLQGSASCYTIVTSTNQPPLANAGADITIPKNTPFKLKGIASDPNDTNLTYTWEQMDVATASDKGAFGSTINGVGGYTAVNSTTAPLFRSEPSNLTTERYFPKMRFVLENQNIPPVNEAEALSMVPRNIKLRFTVRDNHSTNGGVDSDEIIVTVDNSGPLSVTYPNATGISIATNSTANITWDVNNTNLIKDNVNILLSIDGGNTFPYTLATGVANNGNYTASIPYIPATTKARIKIVGVINPNAEFFDVSDHNFTITSTCLAQNSYITPSSSVTAIAGSSAANLNMSPPLMVDDIFTAKTFVYNSDITPNKIVVFSNGTMTTPKVIGTYKSHKFNFRVSHSGKYIFRYSPGQADLWTSIHSGNPVSEVNFLSSNIYYNGSTPNLKTNTKSVFLNEGVDYYSVSTNYSNPPNTTVFTITAAGPGQMYVTKPNPAGYNYVFVAINNSTGKITAVSNTANFTSLPIGNYTVKGLSYINTVNPTVFVNKSISQLISSNICFSESINSRNLIITGALNTIDYRNTEDEIKVAPNPVNDMLYVISKIPITHYDLYDFSGRRLVGKKRYSETISFKEYPAGSYNIVFYDKQTIVYKTTIIKK</sequence>
<evidence type="ECO:0000313" key="1">
    <source>
        <dbReference type="EMBL" id="KXH84804.1"/>
    </source>
</evidence>
<dbReference type="Pfam" id="PF13583">
    <property type="entry name" value="Reprolysin_4"/>
    <property type="match status" value="1"/>
</dbReference>
<evidence type="ECO:0008006" key="3">
    <source>
        <dbReference type="Google" id="ProtNLM"/>
    </source>
</evidence>
<dbReference type="RefSeq" id="WP_062647975.1">
    <property type="nucleotide sequence ID" value="NZ_LPUR01000001.1"/>
</dbReference>
<evidence type="ECO:0000313" key="2">
    <source>
        <dbReference type="Proteomes" id="UP000070513"/>
    </source>
</evidence>
<dbReference type="Gene3D" id="3.40.390.10">
    <property type="entry name" value="Collagenase (Catalytic Domain)"/>
    <property type="match status" value="1"/>
</dbReference>
<reference evidence="1 2" key="2">
    <citation type="journal article" date="2016" name="Genome Announc.">
        <title>Draft Genome Sequence of a Biocontrol Rhizobacterium, Chryseobacterium kwangjuense Strain KJ1R5, Isolated from Pepper (Capsicum annuum).</title>
        <authorList>
            <person name="Jeong J.J."/>
            <person name="Park H."/>
            <person name="Park B.H."/>
            <person name="Mannaa M."/>
            <person name="Sang M.K."/>
            <person name="Choi I.G."/>
            <person name="Kim K.D."/>
        </authorList>
    </citation>
    <scope>NUCLEOTIDE SEQUENCE [LARGE SCALE GENOMIC DNA]</scope>
    <source>
        <strain evidence="1 2">KJ1R5</strain>
    </source>
</reference>